<organism evidence="2 3">
    <name type="scientific">Rhizocola hellebori</name>
    <dbReference type="NCBI Taxonomy" id="1392758"/>
    <lineage>
        <taxon>Bacteria</taxon>
        <taxon>Bacillati</taxon>
        <taxon>Actinomycetota</taxon>
        <taxon>Actinomycetes</taxon>
        <taxon>Micromonosporales</taxon>
        <taxon>Micromonosporaceae</taxon>
        <taxon>Rhizocola</taxon>
    </lineage>
</organism>
<dbReference type="SMART" id="SM00245">
    <property type="entry name" value="TSPc"/>
    <property type="match status" value="1"/>
</dbReference>
<evidence type="ECO:0000313" key="2">
    <source>
        <dbReference type="EMBL" id="GIH10959.1"/>
    </source>
</evidence>
<protein>
    <submittedName>
        <fullName evidence="2">Interphotoreceptor retinoid-binding protein</fullName>
    </submittedName>
</protein>
<dbReference type="Pfam" id="PF03572">
    <property type="entry name" value="Peptidase_S41"/>
    <property type="match status" value="1"/>
</dbReference>
<reference evidence="2" key="1">
    <citation type="submission" date="2021-01" db="EMBL/GenBank/DDBJ databases">
        <title>Whole genome shotgun sequence of Rhizocola hellebori NBRC 109834.</title>
        <authorList>
            <person name="Komaki H."/>
            <person name="Tamura T."/>
        </authorList>
    </citation>
    <scope>NUCLEOTIDE SEQUENCE</scope>
    <source>
        <strain evidence="2">NBRC 109834</strain>
    </source>
</reference>
<dbReference type="RefSeq" id="WP_203914682.1">
    <property type="nucleotide sequence ID" value="NZ_BONY01000113.1"/>
</dbReference>
<proteinExistence type="predicted"/>
<accession>A0A8J3VKY6</accession>
<dbReference type="PANTHER" id="PTHR11261:SF3">
    <property type="entry name" value="RETINOL-BINDING PROTEIN 3"/>
    <property type="match status" value="1"/>
</dbReference>
<dbReference type="PANTHER" id="PTHR11261">
    <property type="entry name" value="INTERPHOTORECEPTOR RETINOID-BINDING PROTEIN"/>
    <property type="match status" value="1"/>
</dbReference>
<evidence type="ECO:0000259" key="1">
    <source>
        <dbReference type="SMART" id="SM00245"/>
    </source>
</evidence>
<comment type="caution">
    <text evidence="2">The sequence shown here is derived from an EMBL/GenBank/DDBJ whole genome shotgun (WGS) entry which is preliminary data.</text>
</comment>
<dbReference type="GO" id="GO:0006508">
    <property type="term" value="P:proteolysis"/>
    <property type="evidence" value="ECO:0007669"/>
    <property type="project" value="InterPro"/>
</dbReference>
<evidence type="ECO:0000313" key="3">
    <source>
        <dbReference type="Proteomes" id="UP000612899"/>
    </source>
</evidence>
<dbReference type="InterPro" id="IPR029045">
    <property type="entry name" value="ClpP/crotonase-like_dom_sf"/>
</dbReference>
<dbReference type="InterPro" id="IPR005151">
    <property type="entry name" value="Tail-specific_protease"/>
</dbReference>
<dbReference type="SUPFAM" id="SSF52096">
    <property type="entry name" value="ClpP/crotonase"/>
    <property type="match status" value="1"/>
</dbReference>
<dbReference type="GO" id="GO:0008236">
    <property type="term" value="F:serine-type peptidase activity"/>
    <property type="evidence" value="ECO:0007669"/>
    <property type="project" value="InterPro"/>
</dbReference>
<dbReference type="Gene3D" id="3.90.226.10">
    <property type="entry name" value="2-enoyl-CoA Hydratase, Chain A, domain 1"/>
    <property type="match status" value="1"/>
</dbReference>
<dbReference type="CDD" id="cd07563">
    <property type="entry name" value="Peptidase_S41_IRBP"/>
    <property type="match status" value="1"/>
</dbReference>
<sequence>MSRNLVEVACQLLSEKYVYPDRAAAAAGEIRARALGGEYDGLGEIALGQRLTGQLFDLCADKHLLVRLRDAGPAGRTGAQDSAAAWREYQRLTAYRIARVERLEGNVGYIDLHGVVDPALGGRAIAAAMELVADTGALIIDLRRNRGGYPEGVVFWCSYFFPDAKTHLNDIYHRATGQTRQYWTLAFLPGARYLDRPVYLLTSDFTFSGGEDLAYTLQAQGRATLIGQTTRGGAHPTEAFPITDTLEITIPTRRSINPITGTNWEGTGVTPDIEMPAEQAYPVAYEMALRDVLATSSSPFIVDEATAALAGLQAESNAAG</sequence>
<dbReference type="Gene3D" id="3.30.750.44">
    <property type="match status" value="1"/>
</dbReference>
<dbReference type="Proteomes" id="UP000612899">
    <property type="component" value="Unassembled WGS sequence"/>
</dbReference>
<keyword evidence="3" id="KW-1185">Reference proteome</keyword>
<feature type="domain" description="Tail specific protease" evidence="1">
    <location>
        <begin position="61"/>
        <end position="276"/>
    </location>
</feature>
<name>A0A8J3VKY6_9ACTN</name>
<gene>
    <name evidence="2" type="ORF">Rhe02_90260</name>
</gene>
<dbReference type="EMBL" id="BONY01000113">
    <property type="protein sequence ID" value="GIH10959.1"/>
    <property type="molecule type" value="Genomic_DNA"/>
</dbReference>
<dbReference type="AlphaFoldDB" id="A0A8J3VKY6"/>